<reference evidence="2" key="1">
    <citation type="submission" date="2020-08" db="EMBL/GenBank/DDBJ databases">
        <title>Plant Genome Project.</title>
        <authorList>
            <person name="Zhang R.-G."/>
        </authorList>
    </citation>
    <scope>NUCLEOTIDE SEQUENCE</scope>
    <source>
        <strain evidence="2">WSP0</strain>
        <tissue evidence="2">Leaf</tissue>
    </source>
</reference>
<sequence length="104" mass="11027">MRGDDSKELPSHAVIKARNETADELKEILTELKNGSAGNNQSGEEESSAGSMLTGILKGSTGNDQSGEKDSYTDIVLTRILKGSMGNGQNGKRETSAKGKQIEE</sequence>
<gene>
    <name evidence="2" type="ORF">RHGRI_034145</name>
</gene>
<comment type="caution">
    <text evidence="2">The sequence shown here is derived from an EMBL/GenBank/DDBJ whole genome shotgun (WGS) entry which is preliminary data.</text>
</comment>
<evidence type="ECO:0000313" key="2">
    <source>
        <dbReference type="EMBL" id="KAG5521818.1"/>
    </source>
</evidence>
<evidence type="ECO:0000313" key="3">
    <source>
        <dbReference type="Proteomes" id="UP000823749"/>
    </source>
</evidence>
<feature type="compositionally biased region" description="Basic and acidic residues" evidence="1">
    <location>
        <begin position="91"/>
        <end position="104"/>
    </location>
</feature>
<name>A0AAV6I2P4_9ERIC</name>
<organism evidence="2 3">
    <name type="scientific">Rhododendron griersonianum</name>
    <dbReference type="NCBI Taxonomy" id="479676"/>
    <lineage>
        <taxon>Eukaryota</taxon>
        <taxon>Viridiplantae</taxon>
        <taxon>Streptophyta</taxon>
        <taxon>Embryophyta</taxon>
        <taxon>Tracheophyta</taxon>
        <taxon>Spermatophyta</taxon>
        <taxon>Magnoliopsida</taxon>
        <taxon>eudicotyledons</taxon>
        <taxon>Gunneridae</taxon>
        <taxon>Pentapetalae</taxon>
        <taxon>asterids</taxon>
        <taxon>Ericales</taxon>
        <taxon>Ericaceae</taxon>
        <taxon>Ericoideae</taxon>
        <taxon>Rhodoreae</taxon>
        <taxon>Rhododendron</taxon>
    </lineage>
</organism>
<proteinExistence type="predicted"/>
<feature type="region of interest" description="Disordered" evidence="1">
    <location>
        <begin position="31"/>
        <end position="70"/>
    </location>
</feature>
<accession>A0AAV6I2P4</accession>
<evidence type="ECO:0000256" key="1">
    <source>
        <dbReference type="SAM" id="MobiDB-lite"/>
    </source>
</evidence>
<protein>
    <submittedName>
        <fullName evidence="2">Uncharacterized protein</fullName>
    </submittedName>
</protein>
<dbReference type="AlphaFoldDB" id="A0AAV6I2P4"/>
<keyword evidence="3" id="KW-1185">Reference proteome</keyword>
<dbReference type="Proteomes" id="UP000823749">
    <property type="component" value="Chromosome 12"/>
</dbReference>
<dbReference type="EMBL" id="JACTNZ010000012">
    <property type="protein sequence ID" value="KAG5521818.1"/>
    <property type="molecule type" value="Genomic_DNA"/>
</dbReference>
<feature type="region of interest" description="Disordered" evidence="1">
    <location>
        <begin position="82"/>
        <end position="104"/>
    </location>
</feature>